<dbReference type="GO" id="GO:0030145">
    <property type="term" value="F:manganese ion binding"/>
    <property type="evidence" value="ECO:0007669"/>
    <property type="project" value="InterPro"/>
</dbReference>
<dbReference type="SUPFAM" id="SSF53187">
    <property type="entry name" value="Zn-dependent exopeptidases"/>
    <property type="match status" value="1"/>
</dbReference>
<dbReference type="AlphaFoldDB" id="A0AAD9K493"/>
<dbReference type="InterPro" id="IPR011356">
    <property type="entry name" value="Leucine_aapep/pepB"/>
</dbReference>
<keyword evidence="2" id="KW-0031">Aminopeptidase</keyword>
<dbReference type="GO" id="GO:0070006">
    <property type="term" value="F:metalloaminopeptidase activity"/>
    <property type="evidence" value="ECO:0007669"/>
    <property type="project" value="InterPro"/>
</dbReference>
<dbReference type="PANTHER" id="PTHR11963">
    <property type="entry name" value="LEUCINE AMINOPEPTIDASE-RELATED"/>
    <property type="match status" value="1"/>
</dbReference>
<dbReference type="GO" id="GO:0005737">
    <property type="term" value="C:cytoplasm"/>
    <property type="evidence" value="ECO:0007669"/>
    <property type="project" value="InterPro"/>
</dbReference>
<name>A0AAD9K493_RIDPI</name>
<evidence type="ECO:0000259" key="5">
    <source>
        <dbReference type="PROSITE" id="PS00631"/>
    </source>
</evidence>
<proteinExistence type="inferred from homology"/>
<dbReference type="Pfam" id="PF00883">
    <property type="entry name" value="Peptidase_M17"/>
    <property type="match status" value="1"/>
</dbReference>
<dbReference type="GO" id="GO:0006508">
    <property type="term" value="P:proteolysis"/>
    <property type="evidence" value="ECO:0007669"/>
    <property type="project" value="UniProtKB-KW"/>
</dbReference>
<dbReference type="InterPro" id="IPR000819">
    <property type="entry name" value="Peptidase_M17_C"/>
</dbReference>
<evidence type="ECO:0000313" key="7">
    <source>
        <dbReference type="Proteomes" id="UP001209878"/>
    </source>
</evidence>
<dbReference type="Gene3D" id="3.40.630.10">
    <property type="entry name" value="Zn peptidases"/>
    <property type="match status" value="1"/>
</dbReference>
<comment type="similarity">
    <text evidence="1">Belongs to the peptidase M17 family.</text>
</comment>
<dbReference type="CDD" id="cd00433">
    <property type="entry name" value="Peptidase_M17"/>
    <property type="match status" value="1"/>
</dbReference>
<protein>
    <recommendedName>
        <fullName evidence="5">Cytosol aminopeptidase domain-containing protein</fullName>
    </recommendedName>
</protein>
<evidence type="ECO:0000256" key="4">
    <source>
        <dbReference type="ARBA" id="ARBA00022801"/>
    </source>
</evidence>
<dbReference type="PROSITE" id="PS00631">
    <property type="entry name" value="CYTOSOL_AP"/>
    <property type="match status" value="1"/>
</dbReference>
<dbReference type="PANTHER" id="PTHR11963:SF23">
    <property type="entry name" value="CYTOSOL AMINOPEPTIDASE"/>
    <property type="match status" value="1"/>
</dbReference>
<accession>A0AAD9K493</accession>
<feature type="domain" description="Cytosol aminopeptidase" evidence="5">
    <location>
        <begin position="55"/>
        <end position="62"/>
    </location>
</feature>
<keyword evidence="4" id="KW-0378">Hydrolase</keyword>
<evidence type="ECO:0000256" key="2">
    <source>
        <dbReference type="ARBA" id="ARBA00022438"/>
    </source>
</evidence>
<comment type="caution">
    <text evidence="6">The sequence shown here is derived from an EMBL/GenBank/DDBJ whole genome shotgun (WGS) entry which is preliminary data.</text>
</comment>
<evidence type="ECO:0000256" key="1">
    <source>
        <dbReference type="ARBA" id="ARBA00009528"/>
    </source>
</evidence>
<evidence type="ECO:0000313" key="6">
    <source>
        <dbReference type="EMBL" id="KAK2164658.1"/>
    </source>
</evidence>
<organism evidence="6 7">
    <name type="scientific">Ridgeia piscesae</name>
    <name type="common">Tubeworm</name>
    <dbReference type="NCBI Taxonomy" id="27915"/>
    <lineage>
        <taxon>Eukaryota</taxon>
        <taxon>Metazoa</taxon>
        <taxon>Spiralia</taxon>
        <taxon>Lophotrochozoa</taxon>
        <taxon>Annelida</taxon>
        <taxon>Polychaeta</taxon>
        <taxon>Sedentaria</taxon>
        <taxon>Canalipalpata</taxon>
        <taxon>Sabellida</taxon>
        <taxon>Siboglinidae</taxon>
        <taxon>Ridgeia</taxon>
    </lineage>
</organism>
<dbReference type="Proteomes" id="UP001209878">
    <property type="component" value="Unassembled WGS sequence"/>
</dbReference>
<evidence type="ECO:0000256" key="3">
    <source>
        <dbReference type="ARBA" id="ARBA00022670"/>
    </source>
</evidence>
<keyword evidence="3" id="KW-0645">Protease</keyword>
<gene>
    <name evidence="6" type="ORF">NP493_1407g00050</name>
</gene>
<dbReference type="PRINTS" id="PR00481">
    <property type="entry name" value="LAMNOPPTDASE"/>
</dbReference>
<reference evidence="6" key="1">
    <citation type="journal article" date="2023" name="Mol. Biol. Evol.">
        <title>Third-Generation Sequencing Reveals the Adaptive Role of the Epigenome in Three Deep-Sea Polychaetes.</title>
        <authorList>
            <person name="Perez M."/>
            <person name="Aroh O."/>
            <person name="Sun Y."/>
            <person name="Lan Y."/>
            <person name="Juniper S.K."/>
            <person name="Young C.R."/>
            <person name="Angers B."/>
            <person name="Qian P.Y."/>
        </authorList>
    </citation>
    <scope>NUCLEOTIDE SEQUENCE</scope>
    <source>
        <strain evidence="6">R07B-5</strain>
    </source>
</reference>
<keyword evidence="7" id="KW-1185">Reference proteome</keyword>
<dbReference type="EMBL" id="JAODUO010001404">
    <property type="protein sequence ID" value="KAK2164658.1"/>
    <property type="molecule type" value="Genomic_DNA"/>
</dbReference>
<sequence length="255" mass="27774">MGGAACTLAAVYTAARLKIPINVIALMPLCENMPGACAPGDVVTAMNGKTIQVDNTDAEGRLILCDALCYAETFKPRAILDLATLTGAMVVALGSAVTGVYTNSSHVWQTMQKAGSRTGDRVWRMPLFKHYTKQITESQLADLNNITANREAGPCTAAAFLQEFVSNKHWMHLDIAGVMSNKSEVPYLNKGMAGENMTQLNVGYVHQLQDRTVKTCDYVSNFVCCVTIYRHSASGTYWQGLMLTCIGSMKYRIIV</sequence>